<dbReference type="RefSeq" id="WP_089370547.1">
    <property type="nucleotide sequence ID" value="NZ_BMEP01000003.1"/>
</dbReference>
<dbReference type="Pfam" id="PF00156">
    <property type="entry name" value="Pribosyltran"/>
    <property type="match status" value="1"/>
</dbReference>
<accession>A0A238WP22</accession>
<dbReference type="InterPro" id="IPR000836">
    <property type="entry name" value="PRTase_dom"/>
</dbReference>
<evidence type="ECO:0000313" key="4">
    <source>
        <dbReference type="Proteomes" id="UP000198379"/>
    </source>
</evidence>
<dbReference type="Gene3D" id="3.40.50.2020">
    <property type="match status" value="1"/>
</dbReference>
<dbReference type="OrthoDB" id="9779910at2"/>
<evidence type="ECO:0000259" key="2">
    <source>
        <dbReference type="Pfam" id="PF00156"/>
    </source>
</evidence>
<dbReference type="Proteomes" id="UP000198379">
    <property type="component" value="Unassembled WGS sequence"/>
</dbReference>
<keyword evidence="4" id="KW-1185">Reference proteome</keyword>
<dbReference type="PANTHER" id="PTHR47505">
    <property type="entry name" value="DNA UTILIZATION PROTEIN YHGH"/>
    <property type="match status" value="1"/>
</dbReference>
<evidence type="ECO:0000313" key="3">
    <source>
        <dbReference type="EMBL" id="SNR48004.1"/>
    </source>
</evidence>
<gene>
    <name evidence="3" type="ORF">SAMN06265376_1011260</name>
</gene>
<dbReference type="SUPFAM" id="SSF53271">
    <property type="entry name" value="PRTase-like"/>
    <property type="match status" value="1"/>
</dbReference>
<name>A0A238WP22_9FLAO</name>
<organism evidence="3 4">
    <name type="scientific">Dokdonia pacifica</name>
    <dbReference type="NCBI Taxonomy" id="1627892"/>
    <lineage>
        <taxon>Bacteria</taxon>
        <taxon>Pseudomonadati</taxon>
        <taxon>Bacteroidota</taxon>
        <taxon>Flavobacteriia</taxon>
        <taxon>Flavobacteriales</taxon>
        <taxon>Flavobacteriaceae</taxon>
        <taxon>Dokdonia</taxon>
    </lineage>
</organism>
<dbReference type="CDD" id="cd06223">
    <property type="entry name" value="PRTases_typeI"/>
    <property type="match status" value="1"/>
</dbReference>
<dbReference type="EMBL" id="FZNY01000001">
    <property type="protein sequence ID" value="SNR48004.1"/>
    <property type="molecule type" value="Genomic_DNA"/>
</dbReference>
<dbReference type="AlphaFoldDB" id="A0A238WP22"/>
<protein>
    <submittedName>
        <fullName evidence="3">ComF family protein</fullName>
    </submittedName>
</protein>
<dbReference type="PANTHER" id="PTHR47505:SF1">
    <property type="entry name" value="DNA UTILIZATION PROTEIN YHGH"/>
    <property type="match status" value="1"/>
</dbReference>
<evidence type="ECO:0000256" key="1">
    <source>
        <dbReference type="ARBA" id="ARBA00008007"/>
    </source>
</evidence>
<proteinExistence type="inferred from homology"/>
<reference evidence="3 4" key="1">
    <citation type="submission" date="2017-06" db="EMBL/GenBank/DDBJ databases">
        <authorList>
            <person name="Kim H.J."/>
            <person name="Triplett B.A."/>
        </authorList>
    </citation>
    <scope>NUCLEOTIDE SEQUENCE [LARGE SCALE GENOMIC DNA]</scope>
    <source>
        <strain evidence="3 4">DSM 25597</strain>
    </source>
</reference>
<sequence>MLQSLRYFLFPKTCYACSESLQASEYMICTQCRHYLPLTQFHLYNDSVIQKVFYGRIMLEQATALLYFEKKGPVQKLLHNLKYNDKEEISTFLGDWLGRELAELPSYQVIDTIIPVPIHPKKKKKRGYNQVTGFAIALSKHLKASYINDILIKSKNTKTQVFKGRFSRSDEVLDAFSITDKHALEGKHILLVDDILTTGATLEACALQLLKIPKIKLSIATMAIAK</sequence>
<comment type="similarity">
    <text evidence="1">Belongs to the ComF/GntX family.</text>
</comment>
<dbReference type="InterPro" id="IPR051910">
    <property type="entry name" value="ComF/GntX_DNA_util-trans"/>
</dbReference>
<feature type="domain" description="Phosphoribosyltransferase" evidence="2">
    <location>
        <begin position="134"/>
        <end position="216"/>
    </location>
</feature>
<dbReference type="InterPro" id="IPR029057">
    <property type="entry name" value="PRTase-like"/>
</dbReference>